<name>A0A9W9C9F8_9PLEO</name>
<evidence type="ECO:0000313" key="3">
    <source>
        <dbReference type="Proteomes" id="UP001140513"/>
    </source>
</evidence>
<feature type="compositionally biased region" description="Acidic residues" evidence="1">
    <location>
        <begin position="330"/>
        <end position="342"/>
    </location>
</feature>
<feature type="compositionally biased region" description="Basic and acidic residues" evidence="1">
    <location>
        <begin position="251"/>
        <end position="267"/>
    </location>
</feature>
<feature type="compositionally biased region" description="Basic residues" evidence="1">
    <location>
        <begin position="241"/>
        <end position="250"/>
    </location>
</feature>
<feature type="region of interest" description="Disordered" evidence="1">
    <location>
        <begin position="325"/>
        <end position="368"/>
    </location>
</feature>
<protein>
    <submittedName>
        <fullName evidence="2">Uncharacterized protein</fullName>
    </submittedName>
</protein>
<feature type="region of interest" description="Disordered" evidence="1">
    <location>
        <begin position="51"/>
        <end position="84"/>
    </location>
</feature>
<evidence type="ECO:0000313" key="2">
    <source>
        <dbReference type="EMBL" id="KAJ4350468.1"/>
    </source>
</evidence>
<reference evidence="2" key="1">
    <citation type="submission" date="2022-10" db="EMBL/GenBank/DDBJ databases">
        <title>Tapping the CABI collections for fungal endophytes: first genome assemblies for Collariella, Neodidymelliopsis, Ascochyta clinopodiicola, Didymella pomorum, Didymosphaeria variabile, Neocosmospora piperis and Neocucurbitaria cava.</title>
        <authorList>
            <person name="Hill R."/>
        </authorList>
    </citation>
    <scope>NUCLEOTIDE SEQUENCE</scope>
    <source>
        <strain evidence="2">IMI 356815</strain>
    </source>
</reference>
<dbReference type="GeneID" id="80912619"/>
<organism evidence="2 3">
    <name type="scientific">Didymosphaeria variabile</name>
    <dbReference type="NCBI Taxonomy" id="1932322"/>
    <lineage>
        <taxon>Eukaryota</taxon>
        <taxon>Fungi</taxon>
        <taxon>Dikarya</taxon>
        <taxon>Ascomycota</taxon>
        <taxon>Pezizomycotina</taxon>
        <taxon>Dothideomycetes</taxon>
        <taxon>Pleosporomycetidae</taxon>
        <taxon>Pleosporales</taxon>
        <taxon>Massarineae</taxon>
        <taxon>Didymosphaeriaceae</taxon>
        <taxon>Didymosphaeria</taxon>
    </lineage>
</organism>
<dbReference type="PANTHER" id="PTHR46192">
    <property type="entry name" value="BROAD-RANGE ACID PHOSPHATASE DET1"/>
    <property type="match status" value="1"/>
</dbReference>
<dbReference type="OrthoDB" id="10261749at2759"/>
<dbReference type="AlphaFoldDB" id="A0A9W9C9F8"/>
<dbReference type="EMBL" id="JAPEUX010000006">
    <property type="protein sequence ID" value="KAJ4350468.1"/>
    <property type="molecule type" value="Genomic_DNA"/>
</dbReference>
<proteinExistence type="predicted"/>
<dbReference type="RefSeq" id="XP_056069398.1">
    <property type="nucleotide sequence ID" value="XM_056217842.1"/>
</dbReference>
<dbReference type="Proteomes" id="UP001140513">
    <property type="component" value="Unassembled WGS sequence"/>
</dbReference>
<feature type="compositionally biased region" description="Basic and acidic residues" evidence="1">
    <location>
        <begin position="343"/>
        <end position="368"/>
    </location>
</feature>
<feature type="compositionally biased region" description="Acidic residues" evidence="1">
    <location>
        <begin position="178"/>
        <end position="196"/>
    </location>
</feature>
<evidence type="ECO:0000256" key="1">
    <source>
        <dbReference type="SAM" id="MobiDB-lite"/>
    </source>
</evidence>
<keyword evidence="3" id="KW-1185">Reference proteome</keyword>
<dbReference type="InterPro" id="IPR052765">
    <property type="entry name" value="PGM-Related"/>
</dbReference>
<sequence length="368" mass="40460">MKWYHWSVEYFEDLRNVNHCEFIVMKQSPANGKYILENELRTWSALKKRAAAGEKGSNGASTSSRPTPLTGTSGNATSSPVVPIRRWGGCANGCNHDKISWPKRVMRKNTADFLGNQPPAAPLAHVEGEKDDHPIASQEGDHAPTIKEPSPQKPTRKPSTKAAPVPTMPLTPASPNDATDDGSSDDEQIMSSEQEDSGPVPPRKHHAAPRTGAILRHLQPPPSAGEGFSDDSDYFPGMQHLHVHHHGARRAQREKSKERKAARKQTEKSWMAESGMYSGARADTLGDGDELSDIGSSSYAKVVSPTTIEGGEHMPILKEALKGDMTVEKEAEEENRAEDDKEVTEKKINEEDVEKMKEADRKTLSEVY</sequence>
<comment type="caution">
    <text evidence="2">The sequence shown here is derived from an EMBL/GenBank/DDBJ whole genome shotgun (WGS) entry which is preliminary data.</text>
</comment>
<feature type="compositionally biased region" description="Basic and acidic residues" evidence="1">
    <location>
        <begin position="126"/>
        <end position="145"/>
    </location>
</feature>
<feature type="compositionally biased region" description="Polar residues" evidence="1">
    <location>
        <begin position="58"/>
        <end position="80"/>
    </location>
</feature>
<gene>
    <name evidence="2" type="ORF">N0V89_009089</name>
</gene>
<feature type="region of interest" description="Disordered" evidence="1">
    <location>
        <begin position="112"/>
        <end position="295"/>
    </location>
</feature>
<accession>A0A9W9C9F8</accession>